<dbReference type="PDB" id="8I9R">
    <property type="method" value="EM"/>
    <property type="resolution" value="3.10 A"/>
    <property type="chains" value="CX=1-203"/>
</dbReference>
<evidence type="ECO:0000256" key="9">
    <source>
        <dbReference type="ARBA" id="ARBA00023242"/>
    </source>
</evidence>
<dbReference type="EMDB" id="EMD-35286"/>
<dbReference type="PANTHER" id="PTHR28028">
    <property type="entry name" value="60S RIBOSOMAL SUBUNIT ASSEMBLY/EXPORT PROTEIN LOC1"/>
    <property type="match status" value="1"/>
</dbReference>
<keyword evidence="9" id="KW-0539">Nucleus</keyword>
<feature type="compositionally biased region" description="Basic and acidic residues" evidence="10">
    <location>
        <begin position="10"/>
        <end position="35"/>
    </location>
</feature>
<dbReference type="AlphaFoldDB" id="G0SGJ0"/>
<dbReference type="Proteomes" id="UP000008066">
    <property type="component" value="Unassembled WGS sequence"/>
</dbReference>
<dbReference type="PANTHER" id="PTHR28028:SF1">
    <property type="entry name" value="60S RIBOSOMAL SUBUNIT ASSEMBLY_EXPORT PROTEIN LOC1"/>
    <property type="match status" value="1"/>
</dbReference>
<feature type="region of interest" description="Disordered" evidence="10">
    <location>
        <begin position="1"/>
        <end position="67"/>
    </location>
</feature>
<accession>G0SGJ0</accession>
<dbReference type="STRING" id="759272.G0SGJ0"/>
<dbReference type="EMDB" id="EMD-35290"/>
<evidence type="ECO:0000256" key="1">
    <source>
        <dbReference type="ARBA" id="ARBA00001977"/>
    </source>
</evidence>
<dbReference type="EMDB" id="EMD-35283"/>
<reference evidence="13 14" key="2">
    <citation type="journal article" date="2023" name="EMBO Rep.">
        <title>Mechanism of 5S RNP recruitment and helicase-surveilled rRNA maturation during pre-60S biogenesis.</title>
        <authorList>
            <person name="Lau B."/>
            <person name="Huang Z."/>
            <person name="Kellner N."/>
            <person name="Niu S."/>
            <person name="Berninghausen O."/>
            <person name="Beckmann R."/>
            <person name="Hurt E."/>
            <person name="Cheng J."/>
        </authorList>
    </citation>
    <scope>STRUCTURE BY ELECTRON MICROSCOPY (2.70 ANGSTROMS)</scope>
</reference>
<evidence type="ECO:0000256" key="10">
    <source>
        <dbReference type="SAM" id="MobiDB-lite"/>
    </source>
</evidence>
<dbReference type="EMBL" id="GL988047">
    <property type="protein sequence ID" value="EGS17329.1"/>
    <property type="molecule type" value="Genomic_DNA"/>
</dbReference>
<protein>
    <submittedName>
        <fullName evidence="11">60S ribosomal subunit-like protein</fullName>
    </submittedName>
</protein>
<evidence type="ECO:0007829" key="13">
    <source>
        <dbReference type="PDB" id="8I9R"/>
    </source>
</evidence>
<evidence type="ECO:0000256" key="2">
    <source>
        <dbReference type="ARBA" id="ARBA00004604"/>
    </source>
</evidence>
<keyword evidence="6" id="KW-0690">Ribosome biogenesis</keyword>
<keyword evidence="5" id="KW-0813">Transport</keyword>
<dbReference type="OrthoDB" id="1743802at2759"/>
<evidence type="ECO:0000256" key="6">
    <source>
        <dbReference type="ARBA" id="ARBA00022517"/>
    </source>
</evidence>
<comment type="subcellular location">
    <subcellularLocation>
        <location evidence="2">Nucleus</location>
        <location evidence="2">Nucleolus</location>
    </subcellularLocation>
</comment>
<evidence type="ECO:0000313" key="12">
    <source>
        <dbReference type="Proteomes" id="UP000008066"/>
    </source>
</evidence>
<evidence type="ECO:0007829" key="14">
    <source>
        <dbReference type="PDB" id="8I9T"/>
    </source>
</evidence>
<dbReference type="GO" id="GO:0008298">
    <property type="term" value="P:intracellular mRNA localization"/>
    <property type="evidence" value="ECO:0007669"/>
    <property type="project" value="TreeGrafter"/>
</dbReference>
<comment type="similarity">
    <text evidence="3">Belongs to the LOC1 family.</text>
</comment>
<reference evidence="11 12" key="1">
    <citation type="journal article" date="2011" name="Cell">
        <title>Insight into structure and assembly of the nuclear pore complex by utilizing the genome of a eukaryotic thermophile.</title>
        <authorList>
            <person name="Amlacher S."/>
            <person name="Sarges P."/>
            <person name="Flemming D."/>
            <person name="van Noort V."/>
            <person name="Kunze R."/>
            <person name="Devos D.P."/>
            <person name="Arumugam M."/>
            <person name="Bork P."/>
            <person name="Hurt E."/>
        </authorList>
    </citation>
    <scope>NUCLEOTIDE SEQUENCE [LARGE SCALE GENOMIC DNA]</scope>
    <source>
        <strain evidence="12">DSM 1495 / CBS 144.50 / IMI 039719</strain>
    </source>
</reference>
<dbReference type="SMR" id="G0SGJ0"/>
<dbReference type="KEGG" id="cthr:CTHT_0066500"/>
<comment type="function">
    <text evidence="1">Required for efficient assembly and nuclear export of the 60S ribosomal subunit.</text>
</comment>
<evidence type="ECO:0000256" key="4">
    <source>
        <dbReference type="ARBA" id="ARBA00011339"/>
    </source>
</evidence>
<dbReference type="EMDB" id="EMD-35287"/>
<dbReference type="PDB" id="8I9T">
    <property type="method" value="EM"/>
    <property type="resolution" value="3.60 A"/>
    <property type="chains" value="CX=1-203"/>
</dbReference>
<organism evidence="12">
    <name type="scientific">Chaetomium thermophilum (strain DSM 1495 / CBS 144.50 / IMI 039719)</name>
    <name type="common">Thermochaetoides thermophila</name>
    <dbReference type="NCBI Taxonomy" id="759272"/>
    <lineage>
        <taxon>Eukaryota</taxon>
        <taxon>Fungi</taxon>
        <taxon>Dikarya</taxon>
        <taxon>Ascomycota</taxon>
        <taxon>Pezizomycotina</taxon>
        <taxon>Sordariomycetes</taxon>
        <taxon>Sordariomycetidae</taxon>
        <taxon>Sordariales</taxon>
        <taxon>Chaetomiaceae</taxon>
        <taxon>Thermochaetoides</taxon>
    </lineage>
</organism>
<dbReference type="PDB" id="8I9V">
    <property type="method" value="EM"/>
    <property type="resolution" value="3.10 A"/>
    <property type="chains" value="CX=1-203"/>
</dbReference>
<dbReference type="PDB" id="8I9W">
    <property type="method" value="EM"/>
    <property type="resolution" value="3.10 A"/>
    <property type="chains" value="CX=1-203"/>
</dbReference>
<evidence type="ECO:0000256" key="5">
    <source>
        <dbReference type="ARBA" id="ARBA00022448"/>
    </source>
</evidence>
<sequence length="203" mass="22617">MGKTRTIKNKHAEPSKKKAKKAGDGGVKKTKDRAGSKSKAKVPAIEVKGKPNLGQDKKKQKRVYSEKELGIPQLNTVTPVGVTKPKGKKKGKVFVDDRESMNTILAMVEAEKQGQIESKIMRARQLEEIREARRIEAEKKEAERKALLENTKEQLRKKRKKNKKGGDQKSSEDEGPSLKELTSTGSKAVKSKKKKKVSFATPE</sequence>
<comment type="subunit">
    <text evidence="4">Component of the 66S pre-ribosomal particle.</text>
</comment>
<evidence type="ECO:0000256" key="7">
    <source>
        <dbReference type="ARBA" id="ARBA00022816"/>
    </source>
</evidence>
<dbReference type="PDB" id="8I9Y">
    <property type="method" value="EM"/>
    <property type="resolution" value="3.10 A"/>
    <property type="chains" value="CX=1-203"/>
</dbReference>
<gene>
    <name evidence="11" type="ORF">CTHT_0066500</name>
</gene>
<keyword evidence="8" id="KW-0175">Coiled coil</keyword>
<dbReference type="EMDB" id="EMD-35281"/>
<dbReference type="PDB" id="8IA0">
    <property type="method" value="EM"/>
    <property type="resolution" value="2.70 A"/>
    <property type="chains" value="CX=1-203"/>
</dbReference>
<dbReference type="EMDB" id="EMD-35285"/>
<evidence type="ECO:0000256" key="8">
    <source>
        <dbReference type="ARBA" id="ARBA00023054"/>
    </source>
</evidence>
<evidence type="ECO:0000313" key="11">
    <source>
        <dbReference type="EMBL" id="EGS17329.1"/>
    </source>
</evidence>
<proteinExistence type="evidence at protein level"/>
<dbReference type="GeneID" id="18260688"/>
<keyword evidence="12" id="KW-1185">Reference proteome</keyword>
<dbReference type="EMDB" id="EMD-35289"/>
<dbReference type="GO" id="GO:0005730">
    <property type="term" value="C:nucleolus"/>
    <property type="evidence" value="ECO:0007669"/>
    <property type="project" value="UniProtKB-SubCell"/>
</dbReference>
<dbReference type="GO" id="GO:0051028">
    <property type="term" value="P:mRNA transport"/>
    <property type="evidence" value="ECO:0007669"/>
    <property type="project" value="UniProtKB-KW"/>
</dbReference>
<dbReference type="PDB" id="8I9Z">
    <property type="method" value="EM"/>
    <property type="resolution" value="2.70 A"/>
    <property type="chains" value="CX=1-203"/>
</dbReference>
<dbReference type="HOGENOM" id="CLU_096593_0_0_1"/>
<evidence type="ECO:0000256" key="3">
    <source>
        <dbReference type="ARBA" id="ARBA00008132"/>
    </source>
</evidence>
<dbReference type="InterPro" id="IPR037650">
    <property type="entry name" value="Loc1"/>
</dbReference>
<keyword evidence="13 14" id="KW-0002">3D-structure</keyword>
<name>G0SGJ0_CHATD</name>
<dbReference type="OMA" id="RESMNTI"/>
<dbReference type="EMDB" id="EMD-35288"/>
<dbReference type="GO" id="GO:0030687">
    <property type="term" value="C:preribosome, large subunit precursor"/>
    <property type="evidence" value="ECO:0007669"/>
    <property type="project" value="TreeGrafter"/>
</dbReference>
<dbReference type="GO" id="GO:0042273">
    <property type="term" value="P:ribosomal large subunit biogenesis"/>
    <property type="evidence" value="ECO:0007669"/>
    <property type="project" value="InterPro"/>
</dbReference>
<dbReference type="eggNOG" id="ENOG502RY6R">
    <property type="taxonomic scope" value="Eukaryota"/>
</dbReference>
<feature type="region of interest" description="Disordered" evidence="10">
    <location>
        <begin position="136"/>
        <end position="203"/>
    </location>
</feature>
<dbReference type="PDB" id="8I9X">
    <property type="method" value="EM"/>
    <property type="resolution" value="2.80 A"/>
    <property type="chains" value="CX=1-203"/>
</dbReference>
<feature type="compositionally biased region" description="Basic and acidic residues" evidence="10">
    <location>
        <begin position="136"/>
        <end position="154"/>
    </location>
</feature>
<dbReference type="RefSeq" id="XP_006696947.1">
    <property type="nucleotide sequence ID" value="XM_006696884.1"/>
</dbReference>
<keyword evidence="7" id="KW-0509">mRNA transport</keyword>
<dbReference type="GO" id="GO:0003729">
    <property type="term" value="F:mRNA binding"/>
    <property type="evidence" value="ECO:0007669"/>
    <property type="project" value="InterPro"/>
</dbReference>